<comment type="similarity">
    <text evidence="2">Belongs to the glycosyl hydrolase 51 family.</text>
</comment>
<dbReference type="PANTHER" id="PTHR43576">
    <property type="entry name" value="ALPHA-L-ARABINOFURANOSIDASE C-RELATED"/>
    <property type="match status" value="1"/>
</dbReference>
<comment type="catalytic activity">
    <reaction evidence="1">
        <text>Hydrolysis of terminal non-reducing alpha-L-arabinofuranoside residues in alpha-L-arabinosides.</text>
        <dbReference type="EC" id="3.2.1.55"/>
    </reaction>
</comment>
<dbReference type="EC" id="3.2.1.55" evidence="4"/>
<evidence type="ECO:0000256" key="4">
    <source>
        <dbReference type="ARBA" id="ARBA00012670"/>
    </source>
</evidence>
<sequence>MQATHKTIRFFFFRKPLLVLFFTAVQLCGNGQEKTTVTITIPQKPAPVDPMIYGQMLENVNDSMIYGGVTDLQGNEQKQVIPLLKDLQIPVLRWPGGTVVYEYHWRNGIGPRSLRPVVPTLAWQGKENYQFGTDEFLQWCRKIGTTPYINLNMGTHPLYGSTLREALEWIEYVNGPEDSNLGKLRAYNGHKVPYAVKYWGIGNENYLPSRAARVQDPDTVYAERLRLWASVIKERFPALSLLGIGHTSGWNDTVLARAGKYIDFLTQHYYVNAKVKEGLLQDPAATLFAPAKMEAHLKLLGARLTEMNQALGRVNNPVRLSVDEWNDRHGIYDGNSYRFSRQSVRKQFDVAVAAGMLNVFIRQSPVVGMANYIFPVNAHGLIRTVGADDAFRTPLYYLFKQYREKMTGYKIAVTLNGPGMDTKNAQLNITGDCDEVVMGSAPLTFIDAAAVINEERQIHIALVNRSADKAQEAIITPPSGYKAVQTWELAHKNINASNEAGNRVEIVPRAKSVQQKGNRINIRLLPCAVVMLQLIAE</sequence>
<accession>A0ABS8PZW8</accession>
<protein>
    <recommendedName>
        <fullName evidence="4">non-reducing end alpha-L-arabinofuranosidase</fullName>
        <ecNumber evidence="4">3.2.1.55</ecNumber>
    </recommendedName>
</protein>
<comment type="caution">
    <text evidence="9">The sequence shown here is derived from an EMBL/GenBank/DDBJ whole genome shotgun (WGS) entry which is preliminary data.</text>
</comment>
<dbReference type="InterPro" id="IPR010720">
    <property type="entry name" value="Alpha-L-AF_C"/>
</dbReference>
<dbReference type="SUPFAM" id="SSF51445">
    <property type="entry name" value="(Trans)glycosidases"/>
    <property type="match status" value="1"/>
</dbReference>
<evidence type="ECO:0000313" key="10">
    <source>
        <dbReference type="Proteomes" id="UP001199816"/>
    </source>
</evidence>
<dbReference type="Proteomes" id="UP001199816">
    <property type="component" value="Unassembled WGS sequence"/>
</dbReference>
<dbReference type="RefSeq" id="WP_231007983.1">
    <property type="nucleotide sequence ID" value="NZ_JAJNEC010000007.1"/>
</dbReference>
<dbReference type="SMART" id="SM00813">
    <property type="entry name" value="Alpha-L-AF_C"/>
    <property type="match status" value="1"/>
</dbReference>
<keyword evidence="6" id="KW-0119">Carbohydrate metabolism</keyword>
<name>A0ABS8PZW8_9BACT</name>
<evidence type="ECO:0000256" key="5">
    <source>
        <dbReference type="ARBA" id="ARBA00022801"/>
    </source>
</evidence>
<dbReference type="Gene3D" id="3.20.20.80">
    <property type="entry name" value="Glycosidases"/>
    <property type="match status" value="1"/>
</dbReference>
<dbReference type="SUPFAM" id="SSF51011">
    <property type="entry name" value="Glycosyl hydrolase domain"/>
    <property type="match status" value="1"/>
</dbReference>
<organism evidence="9 10">
    <name type="scientific">Niabella pedocola</name>
    <dbReference type="NCBI Taxonomy" id="1752077"/>
    <lineage>
        <taxon>Bacteria</taxon>
        <taxon>Pseudomonadati</taxon>
        <taxon>Bacteroidota</taxon>
        <taxon>Chitinophagia</taxon>
        <taxon>Chitinophagales</taxon>
        <taxon>Chitinophagaceae</taxon>
        <taxon>Niabella</taxon>
    </lineage>
</organism>
<evidence type="ECO:0000259" key="8">
    <source>
        <dbReference type="SMART" id="SM00813"/>
    </source>
</evidence>
<dbReference type="Pfam" id="PF06964">
    <property type="entry name" value="Alpha-L-AF_C"/>
    <property type="match status" value="1"/>
</dbReference>
<feature type="domain" description="Alpha-L-arabinofuranosidase C-terminal" evidence="8">
    <location>
        <begin position="323"/>
        <end position="528"/>
    </location>
</feature>
<evidence type="ECO:0000256" key="2">
    <source>
        <dbReference type="ARBA" id="ARBA00007186"/>
    </source>
</evidence>
<evidence type="ECO:0000256" key="6">
    <source>
        <dbReference type="ARBA" id="ARBA00023277"/>
    </source>
</evidence>
<dbReference type="Gene3D" id="2.60.40.1180">
    <property type="entry name" value="Golgi alpha-mannosidase II"/>
    <property type="match status" value="1"/>
</dbReference>
<gene>
    <name evidence="9" type="ORF">LQ567_22040</name>
</gene>
<evidence type="ECO:0000256" key="3">
    <source>
        <dbReference type="ARBA" id="ARBA00011165"/>
    </source>
</evidence>
<dbReference type="InterPro" id="IPR013780">
    <property type="entry name" value="Glyco_hydro_b"/>
</dbReference>
<reference evidence="9 10" key="1">
    <citation type="submission" date="2021-11" db="EMBL/GenBank/DDBJ databases">
        <title>Genomic of Niabella pedocola.</title>
        <authorList>
            <person name="Wu T."/>
        </authorList>
    </citation>
    <scope>NUCLEOTIDE SEQUENCE [LARGE SCALE GENOMIC DNA]</scope>
    <source>
        <strain evidence="9 10">JCM 31011</strain>
    </source>
</reference>
<proteinExistence type="inferred from homology"/>
<evidence type="ECO:0000256" key="7">
    <source>
        <dbReference type="ARBA" id="ARBA00023295"/>
    </source>
</evidence>
<evidence type="ECO:0000313" key="9">
    <source>
        <dbReference type="EMBL" id="MCD2425481.1"/>
    </source>
</evidence>
<dbReference type="PANTHER" id="PTHR43576:SF2">
    <property type="entry name" value="INTRACELLULAR EXO-ALPHA-L-ARABINOFURANOSIDASE 2"/>
    <property type="match status" value="1"/>
</dbReference>
<keyword evidence="5" id="KW-0378">Hydrolase</keyword>
<comment type="subunit">
    <text evidence="3">Homohexamer; trimer of dimers.</text>
</comment>
<dbReference type="InterPro" id="IPR006126">
    <property type="entry name" value="Staph/Strept_toxin_CS"/>
</dbReference>
<evidence type="ECO:0000256" key="1">
    <source>
        <dbReference type="ARBA" id="ARBA00001462"/>
    </source>
</evidence>
<dbReference type="InterPro" id="IPR055235">
    <property type="entry name" value="ASD1_cat"/>
</dbReference>
<dbReference type="InterPro" id="IPR017853">
    <property type="entry name" value="GH"/>
</dbReference>
<dbReference type="EMBL" id="JAJNEC010000007">
    <property type="protein sequence ID" value="MCD2425481.1"/>
    <property type="molecule type" value="Genomic_DNA"/>
</dbReference>
<dbReference type="Pfam" id="PF22848">
    <property type="entry name" value="ASD1_dom"/>
    <property type="match status" value="1"/>
</dbReference>
<dbReference type="PROSITE" id="PS00277">
    <property type="entry name" value="STAPH_STREP_TOXIN_1"/>
    <property type="match status" value="1"/>
</dbReference>
<keyword evidence="10" id="KW-1185">Reference proteome</keyword>
<keyword evidence="7" id="KW-0326">Glycosidase</keyword>